<dbReference type="Gene3D" id="2.60.120.370">
    <property type="entry name" value="YhcH/YjgK/YiaL"/>
    <property type="match status" value="1"/>
</dbReference>
<evidence type="ECO:0000313" key="2">
    <source>
        <dbReference type="Proteomes" id="UP000028523"/>
    </source>
</evidence>
<dbReference type="Pfam" id="PF04074">
    <property type="entry name" value="DUF386"/>
    <property type="match status" value="1"/>
</dbReference>
<accession>A0A084U2L3</accession>
<name>A0A084U2L3_MALIO</name>
<protein>
    <submittedName>
        <fullName evidence="1">Beta-galactosidase subunit beta</fullName>
    </submittedName>
</protein>
<dbReference type="PANTHER" id="PTHR34986">
    <property type="entry name" value="EVOLVED BETA-GALACTOSIDASE SUBUNIT BETA"/>
    <property type="match status" value="1"/>
</dbReference>
<dbReference type="InterPro" id="IPR004375">
    <property type="entry name" value="NanQ/TabA/YiaL"/>
</dbReference>
<evidence type="ECO:0000313" key="1">
    <source>
        <dbReference type="EMBL" id="KFB07199.1"/>
    </source>
</evidence>
<dbReference type="PANTHER" id="PTHR34986:SF1">
    <property type="entry name" value="PROTEIN YIAL"/>
    <property type="match status" value="1"/>
</dbReference>
<gene>
    <name evidence="1" type="primary">ebgC</name>
    <name evidence="1" type="ORF">P271_23</name>
</gene>
<keyword evidence="2" id="KW-1185">Reference proteome</keyword>
<dbReference type="SUPFAM" id="SSF51197">
    <property type="entry name" value="Clavaminate synthase-like"/>
    <property type="match status" value="1"/>
</dbReference>
<comment type="caution">
    <text evidence="1">The sequence shown here is derived from an EMBL/GenBank/DDBJ whole genome shotgun (WGS) entry which is preliminary data.</text>
</comment>
<dbReference type="GO" id="GO:0005829">
    <property type="term" value="C:cytosol"/>
    <property type="evidence" value="ECO:0007669"/>
    <property type="project" value="TreeGrafter"/>
</dbReference>
<reference evidence="1 2" key="1">
    <citation type="journal article" date="2014" name="PLoS ONE">
        <title>Reduction of Hydrogen Peroxide Accumulation and Toxicity by a Catalase from Mycoplasma iowae.</title>
        <authorList>
            <person name="Pritchard R.E."/>
            <person name="Prassinos A.J."/>
            <person name="Osborne J.D."/>
            <person name="Raviv Z."/>
            <person name="Balish M.F."/>
        </authorList>
    </citation>
    <scope>NUCLEOTIDE SEQUENCE [LARGE SCALE GENOMIC DNA]</scope>
    <source>
        <strain evidence="1 2">DK-CPA</strain>
    </source>
</reference>
<dbReference type="GeneID" id="96867114"/>
<dbReference type="EMBL" id="AWQU01000089">
    <property type="protein sequence ID" value="KFB07199.1"/>
    <property type="molecule type" value="Genomic_DNA"/>
</dbReference>
<proteinExistence type="predicted"/>
<dbReference type="RefSeq" id="WP_004024735.1">
    <property type="nucleotide sequence ID" value="NZ_AWQU01000089.1"/>
</dbReference>
<organism evidence="1 2">
    <name type="scientific">Malacoplasma iowae DK-CPA</name>
    <dbReference type="NCBI Taxonomy" id="1394179"/>
    <lineage>
        <taxon>Bacteria</taxon>
        <taxon>Bacillati</taxon>
        <taxon>Mycoplasmatota</taxon>
        <taxon>Mycoplasmoidales</taxon>
        <taxon>Mycoplasmoidaceae</taxon>
        <taxon>Malacoplasma</taxon>
    </lineage>
</organism>
<dbReference type="AlphaFoldDB" id="A0A084U2L3"/>
<sequence>MILTTIANLKQYKGINSLLDYLINLLTSVGFSEFNRPETQIGQNKDIYVKRTTSVGQDIENLTFKSFNKTITLYVVLEGNETIGFYPYNNDVPYSNKTELIETNSCEYTGVADYAKYFLLSKNDIAIFMEDEIHLTDLKYDDNEVTKLTFKISY</sequence>
<dbReference type="InterPro" id="IPR037012">
    <property type="entry name" value="NanQ/TabA/YiaL_sf"/>
</dbReference>
<dbReference type="Proteomes" id="UP000028523">
    <property type="component" value="Unassembled WGS sequence"/>
</dbReference>